<feature type="domain" description="MobA-like NTP transferase" evidence="2">
    <location>
        <begin position="7"/>
        <end position="138"/>
    </location>
</feature>
<dbReference type="Gene3D" id="3.90.550.10">
    <property type="entry name" value="Spore Coat Polysaccharide Biosynthesis Protein SpsA, Chain A"/>
    <property type="match status" value="1"/>
</dbReference>
<organism evidence="3">
    <name type="scientific">Ignisphaera aggregans</name>
    <dbReference type="NCBI Taxonomy" id="334771"/>
    <lineage>
        <taxon>Archaea</taxon>
        <taxon>Thermoproteota</taxon>
        <taxon>Thermoprotei</taxon>
        <taxon>Desulfurococcales</taxon>
        <taxon>Desulfurococcaceae</taxon>
        <taxon>Ignisphaera</taxon>
    </lineage>
</organism>
<sequence>MMHSVRCIIMAGGQGNRFGSPTKFLQRVCGEIIIVRLLKQLRAICSHVLLVLSKHTLSELKSLCSNYEIDCIELCGENYVKDLAIILDTYIKLPALVLAADIVARESKVIAKFVEEALSEPAEVVTAITSRSGGAEPIGLSLFKAPTGSWRNIVLPPNLITDIDEVKDLKQAEKVCSNNA</sequence>
<evidence type="ECO:0000259" key="2">
    <source>
        <dbReference type="Pfam" id="PF12804"/>
    </source>
</evidence>
<dbReference type="Pfam" id="PF12804">
    <property type="entry name" value="NTP_transf_3"/>
    <property type="match status" value="1"/>
</dbReference>
<proteinExistence type="predicted"/>
<gene>
    <name evidence="3" type="ORF">ENO26_07990</name>
</gene>
<dbReference type="AlphaFoldDB" id="A0A7J2U3X9"/>
<dbReference type="PANTHER" id="PTHR19136:SF86">
    <property type="entry name" value="ADENOSYLCOBINAMIDE-PHOSPHATE GUANYLYLTRANSFERASE"/>
    <property type="match status" value="1"/>
</dbReference>
<keyword evidence="1" id="KW-0808">Transferase</keyword>
<accession>A0A7J2U3X9</accession>
<dbReference type="PANTHER" id="PTHR19136">
    <property type="entry name" value="MOLYBDENUM COFACTOR GUANYLYLTRANSFERASE"/>
    <property type="match status" value="1"/>
</dbReference>
<comment type="caution">
    <text evidence="3">The sequence shown here is derived from an EMBL/GenBank/DDBJ whole genome shotgun (WGS) entry which is preliminary data.</text>
</comment>
<dbReference type="GO" id="GO:0016779">
    <property type="term" value="F:nucleotidyltransferase activity"/>
    <property type="evidence" value="ECO:0007669"/>
    <property type="project" value="UniProtKB-ARBA"/>
</dbReference>
<evidence type="ECO:0000256" key="1">
    <source>
        <dbReference type="ARBA" id="ARBA00022679"/>
    </source>
</evidence>
<dbReference type="InterPro" id="IPR025877">
    <property type="entry name" value="MobA-like_NTP_Trfase"/>
</dbReference>
<protein>
    <recommendedName>
        <fullName evidence="2">MobA-like NTP transferase domain-containing protein</fullName>
    </recommendedName>
</protein>
<dbReference type="InterPro" id="IPR029044">
    <property type="entry name" value="Nucleotide-diphossugar_trans"/>
</dbReference>
<name>A0A7J2U3X9_9CREN</name>
<reference evidence="3" key="1">
    <citation type="journal article" date="2020" name="mSystems">
        <title>Genome- and Community-Level Interaction Insights into Carbon Utilization and Element Cycling Functions of Hydrothermarchaeota in Hydrothermal Sediment.</title>
        <authorList>
            <person name="Zhou Z."/>
            <person name="Liu Y."/>
            <person name="Xu W."/>
            <person name="Pan J."/>
            <person name="Luo Z.H."/>
            <person name="Li M."/>
        </authorList>
    </citation>
    <scope>NUCLEOTIDE SEQUENCE [LARGE SCALE GENOMIC DNA]</scope>
    <source>
        <strain evidence="3">SpSt-125</strain>
    </source>
</reference>
<dbReference type="EMBL" id="DSEU01000052">
    <property type="protein sequence ID" value="HEM67484.1"/>
    <property type="molecule type" value="Genomic_DNA"/>
</dbReference>
<dbReference type="SUPFAM" id="SSF53448">
    <property type="entry name" value="Nucleotide-diphospho-sugar transferases"/>
    <property type="match status" value="1"/>
</dbReference>
<evidence type="ECO:0000313" key="3">
    <source>
        <dbReference type="EMBL" id="HEM67484.1"/>
    </source>
</evidence>